<sequence>MSDPIDVFSSYWRGFNNLFSSVGQGQERDLIKSYLGVNISPEQAQEVLDKNATEIDYLLSQPVIDMRGNGKDTLPNIDAFQGAADTKAKLSELFMVIYQVRCNLEHGQKSPTSDRDVRLCACAAPIVSYVLERNA</sequence>
<dbReference type="EMBL" id="LR778301">
    <property type="protein sequence ID" value="CAB1370179.1"/>
    <property type="molecule type" value="Genomic_DNA"/>
</dbReference>
<reference evidence="1 2" key="1">
    <citation type="submission" date="2020-03" db="EMBL/GenBank/DDBJ databases">
        <authorList>
            <consortium name="Genoscope - CEA"/>
            <person name="William W."/>
        </authorList>
    </citation>
    <scope>NUCLEOTIDE SEQUENCE [LARGE SCALE GENOMIC DNA]</scope>
    <source>
        <strain evidence="2">DSM 16959</strain>
    </source>
</reference>
<keyword evidence="2" id="KW-1185">Reference proteome</keyword>
<evidence type="ECO:0008006" key="3">
    <source>
        <dbReference type="Google" id="ProtNLM"/>
    </source>
</evidence>
<protein>
    <recommendedName>
        <fullName evidence="3">Apea-like HEPN domain-containing protein</fullName>
    </recommendedName>
</protein>
<dbReference type="RefSeq" id="WP_145770729.1">
    <property type="nucleotide sequence ID" value="NZ_LR778301.1"/>
</dbReference>
<accession>A0A6S6XW06</accession>
<dbReference type="OrthoDB" id="7605591at2"/>
<organism evidence="1 2">
    <name type="scientific">Denitratisoma oestradiolicum</name>
    <dbReference type="NCBI Taxonomy" id="311182"/>
    <lineage>
        <taxon>Bacteria</taxon>
        <taxon>Pseudomonadati</taxon>
        <taxon>Pseudomonadota</taxon>
        <taxon>Betaproteobacteria</taxon>
        <taxon>Nitrosomonadales</taxon>
        <taxon>Sterolibacteriaceae</taxon>
        <taxon>Denitratisoma</taxon>
    </lineage>
</organism>
<gene>
    <name evidence="1" type="ORF">DENOEST_3025</name>
</gene>
<name>A0A6S6XW06_9PROT</name>
<evidence type="ECO:0000313" key="2">
    <source>
        <dbReference type="Proteomes" id="UP000515733"/>
    </source>
</evidence>
<dbReference type="KEGG" id="doe:DENOEST_3025"/>
<dbReference type="Proteomes" id="UP000515733">
    <property type="component" value="Chromosome"/>
</dbReference>
<proteinExistence type="predicted"/>
<evidence type="ECO:0000313" key="1">
    <source>
        <dbReference type="EMBL" id="CAB1370179.1"/>
    </source>
</evidence>
<dbReference type="AlphaFoldDB" id="A0A6S6XW06"/>